<evidence type="ECO:0000313" key="3">
    <source>
        <dbReference type="EMBL" id="MDS0284516.1"/>
    </source>
</evidence>
<dbReference type="RefSeq" id="WP_310902180.1">
    <property type="nucleotide sequence ID" value="NZ_JAMQOS010000008.1"/>
</dbReference>
<keyword evidence="4" id="KW-1185">Reference proteome</keyword>
<accession>A0ABU2FWA3</accession>
<feature type="transmembrane region" description="Helical" evidence="1">
    <location>
        <begin position="66"/>
        <end position="92"/>
    </location>
</feature>
<feature type="domain" description="DUF7847" evidence="2">
    <location>
        <begin position="3"/>
        <end position="237"/>
    </location>
</feature>
<proteinExistence type="predicted"/>
<feature type="transmembrane region" description="Helical" evidence="1">
    <location>
        <begin position="131"/>
        <end position="153"/>
    </location>
</feature>
<keyword evidence="1" id="KW-0812">Transmembrane</keyword>
<reference evidence="3 4" key="1">
    <citation type="submission" date="2022-06" db="EMBL/GenBank/DDBJ databases">
        <title>Halomicroarcula sp. a new haloarchaeum isolate from saline soil.</title>
        <authorList>
            <person name="Strakova D."/>
            <person name="Galisteo C."/>
            <person name="Sanchez-Porro C."/>
            <person name="Ventosa A."/>
        </authorList>
    </citation>
    <scope>NUCLEOTIDE SEQUENCE [LARGE SCALE GENOMIC DNA]</scope>
    <source>
        <strain evidence="3 4">S3CR25-11</strain>
    </source>
</reference>
<feature type="transmembrane region" description="Helical" evidence="1">
    <location>
        <begin position="174"/>
        <end position="203"/>
    </location>
</feature>
<sequence>MSLNIGSALTGGFRRVANRNGAVLALAYVLLGIVWQVAFYSAFVTWLQGTTVSATDVALPTVEVPIAISAIVAVVALLLLQVAAIVSLRTFVGDHARSIPSEYYTRNIGIVLVNAVVGSFVYGLLVFLGSLLLIIPGIIAYVAFLFMLVYIAVEDENFIAALRDSWTLTRGNWLPLFGLLLIIFVGLSLIPTILSVIVSFIVGALAGPAISTLVAGVITLPFSVFVLGFLAEAFVQLRGDDTTSEW</sequence>
<dbReference type="Pfam" id="PF25231">
    <property type="entry name" value="DUF7847"/>
    <property type="match status" value="1"/>
</dbReference>
<evidence type="ECO:0000259" key="2">
    <source>
        <dbReference type="Pfam" id="PF25231"/>
    </source>
</evidence>
<evidence type="ECO:0000313" key="4">
    <source>
        <dbReference type="Proteomes" id="UP001268864"/>
    </source>
</evidence>
<feature type="transmembrane region" description="Helical" evidence="1">
    <location>
        <begin position="209"/>
        <end position="230"/>
    </location>
</feature>
<dbReference type="InterPro" id="IPR057169">
    <property type="entry name" value="DUF7847"/>
</dbReference>
<dbReference type="Proteomes" id="UP001268864">
    <property type="component" value="Unassembled WGS sequence"/>
</dbReference>
<keyword evidence="1" id="KW-1133">Transmembrane helix</keyword>
<dbReference type="EMBL" id="JAMQOS010000008">
    <property type="protein sequence ID" value="MDS0284516.1"/>
    <property type="molecule type" value="Genomic_DNA"/>
</dbReference>
<name>A0ABU2FWA3_9EURY</name>
<organism evidence="3 4">
    <name type="scientific">Haloarcula onubensis</name>
    <dbReference type="NCBI Taxonomy" id="2950539"/>
    <lineage>
        <taxon>Archaea</taxon>
        <taxon>Methanobacteriati</taxon>
        <taxon>Methanobacteriota</taxon>
        <taxon>Stenosarchaea group</taxon>
        <taxon>Halobacteria</taxon>
        <taxon>Halobacteriales</taxon>
        <taxon>Haloarculaceae</taxon>
        <taxon>Haloarcula</taxon>
    </lineage>
</organism>
<keyword evidence="1" id="KW-0472">Membrane</keyword>
<evidence type="ECO:0000256" key="1">
    <source>
        <dbReference type="SAM" id="Phobius"/>
    </source>
</evidence>
<protein>
    <recommendedName>
        <fullName evidence="2">DUF7847 domain-containing protein</fullName>
    </recommendedName>
</protein>
<feature type="transmembrane region" description="Helical" evidence="1">
    <location>
        <begin position="104"/>
        <end position="125"/>
    </location>
</feature>
<gene>
    <name evidence="3" type="ORF">NDI86_20680</name>
</gene>
<comment type="caution">
    <text evidence="3">The sequence shown here is derived from an EMBL/GenBank/DDBJ whole genome shotgun (WGS) entry which is preliminary data.</text>
</comment>
<feature type="transmembrane region" description="Helical" evidence="1">
    <location>
        <begin position="21"/>
        <end position="46"/>
    </location>
</feature>